<evidence type="ECO:0000313" key="1">
    <source>
        <dbReference type="EMBL" id="PGH03946.1"/>
    </source>
</evidence>
<name>A0A2B7X4G1_9EURO</name>
<accession>A0A2B7X4G1</accession>
<comment type="caution">
    <text evidence="1">The sequence shown here is derived from an EMBL/GenBank/DDBJ whole genome shotgun (WGS) entry which is preliminary data.</text>
</comment>
<dbReference type="AlphaFoldDB" id="A0A2B7X4G1"/>
<reference evidence="1 2" key="1">
    <citation type="submission" date="2017-10" db="EMBL/GenBank/DDBJ databases">
        <title>Comparative genomics in systemic dimorphic fungi from Ajellomycetaceae.</title>
        <authorList>
            <person name="Munoz J.F."/>
            <person name="Mcewen J.G."/>
            <person name="Clay O.K."/>
            <person name="Cuomo C.A."/>
        </authorList>
    </citation>
    <scope>NUCLEOTIDE SEQUENCE [LARGE SCALE GENOMIC DNA]</scope>
    <source>
        <strain evidence="1 2">UAMH130</strain>
    </source>
</reference>
<proteinExistence type="predicted"/>
<evidence type="ECO:0000313" key="2">
    <source>
        <dbReference type="Proteomes" id="UP000224080"/>
    </source>
</evidence>
<sequence length="208" mass="22923">MSQWQLEKRGKDFQGWPERGRCGEMQRLAGIIGPGTVLKNVGEQWFSVGDNRRPHCPTAPPRPLAATLSARLANGITSELQCYQRQALPVPSQSDLLRTSFALHISCHLAPTEQVPNTSAPPGQDCSVIPAAPQPWPPIHAQQQQPVCIIMHKLHGWLKKWNDDTNESSNIPLPPAAQHGTFLAPARRSNRAPKSTAWQSSMLTFVPP</sequence>
<dbReference type="Proteomes" id="UP000224080">
    <property type="component" value="Unassembled WGS sequence"/>
</dbReference>
<keyword evidence="2" id="KW-1185">Reference proteome</keyword>
<dbReference type="EMBL" id="PDNC01000043">
    <property type="protein sequence ID" value="PGH03946.1"/>
    <property type="molecule type" value="Genomic_DNA"/>
</dbReference>
<organism evidence="1 2">
    <name type="scientific">Blastomyces parvus</name>
    <dbReference type="NCBI Taxonomy" id="2060905"/>
    <lineage>
        <taxon>Eukaryota</taxon>
        <taxon>Fungi</taxon>
        <taxon>Dikarya</taxon>
        <taxon>Ascomycota</taxon>
        <taxon>Pezizomycotina</taxon>
        <taxon>Eurotiomycetes</taxon>
        <taxon>Eurotiomycetidae</taxon>
        <taxon>Onygenales</taxon>
        <taxon>Ajellomycetaceae</taxon>
        <taxon>Blastomyces</taxon>
    </lineage>
</organism>
<protein>
    <submittedName>
        <fullName evidence="1">Uncharacterized protein</fullName>
    </submittedName>
</protein>
<gene>
    <name evidence="1" type="ORF">GX51_03783</name>
</gene>